<gene>
    <name evidence="1" type="ORF">F6X53_28030</name>
</gene>
<dbReference type="EMBL" id="VZZK01000048">
    <property type="protein sequence ID" value="KAB1072537.1"/>
    <property type="molecule type" value="Genomic_DNA"/>
</dbReference>
<keyword evidence="2" id="KW-1185">Reference proteome</keyword>
<dbReference type="RefSeq" id="WP_151004586.1">
    <property type="nucleotide sequence ID" value="NZ_BPQY01000271.1"/>
</dbReference>
<evidence type="ECO:0000313" key="2">
    <source>
        <dbReference type="Proteomes" id="UP000474159"/>
    </source>
</evidence>
<protein>
    <submittedName>
        <fullName evidence="1">Uncharacterized protein</fullName>
    </submittedName>
</protein>
<dbReference type="AlphaFoldDB" id="A0A6L3SS00"/>
<reference evidence="1 2" key="1">
    <citation type="submission" date="2019-09" db="EMBL/GenBank/DDBJ databases">
        <title>YIM 48816 draft genome.</title>
        <authorList>
            <person name="Jiang L."/>
        </authorList>
    </citation>
    <scope>NUCLEOTIDE SEQUENCE [LARGE SCALE GENOMIC DNA]</scope>
    <source>
        <strain evidence="1 2">YIM 48816</strain>
    </source>
</reference>
<comment type="caution">
    <text evidence="1">The sequence shown here is derived from an EMBL/GenBank/DDBJ whole genome shotgun (WGS) entry which is preliminary data.</text>
</comment>
<dbReference type="OrthoDB" id="7272256at2"/>
<name>A0A6L3SS00_9HYPH</name>
<accession>A0A6L3SS00</accession>
<organism evidence="1 2">
    <name type="scientific">Methylobacterium soli</name>
    <dbReference type="NCBI Taxonomy" id="553447"/>
    <lineage>
        <taxon>Bacteria</taxon>
        <taxon>Pseudomonadati</taxon>
        <taxon>Pseudomonadota</taxon>
        <taxon>Alphaproteobacteria</taxon>
        <taxon>Hyphomicrobiales</taxon>
        <taxon>Methylobacteriaceae</taxon>
        <taxon>Methylobacterium</taxon>
    </lineage>
</organism>
<evidence type="ECO:0000313" key="1">
    <source>
        <dbReference type="EMBL" id="KAB1072537.1"/>
    </source>
</evidence>
<proteinExistence type="predicted"/>
<dbReference type="Proteomes" id="UP000474159">
    <property type="component" value="Unassembled WGS sequence"/>
</dbReference>
<sequence>MQDLIAALISFFLIEPLQAEIAEKLKGARAPQAILNDVATCAQAARPVIVDRATSDPWWAVSSIAQVWIGTTRPEVILADVAPVCRPALEAARPFWSGKEA</sequence>